<dbReference type="EMBL" id="UINC01166921">
    <property type="protein sequence ID" value="SVD69135.1"/>
    <property type="molecule type" value="Genomic_DNA"/>
</dbReference>
<dbReference type="AlphaFoldDB" id="A0A382XEW0"/>
<evidence type="ECO:0000313" key="1">
    <source>
        <dbReference type="EMBL" id="SVD69135.1"/>
    </source>
</evidence>
<protein>
    <submittedName>
        <fullName evidence="1">Uncharacterized protein</fullName>
    </submittedName>
</protein>
<accession>A0A382XEW0</accession>
<reference evidence="1" key="1">
    <citation type="submission" date="2018-05" db="EMBL/GenBank/DDBJ databases">
        <authorList>
            <person name="Lanie J.A."/>
            <person name="Ng W.-L."/>
            <person name="Kazmierczak K.M."/>
            <person name="Andrzejewski T.M."/>
            <person name="Davidsen T.M."/>
            <person name="Wayne K.J."/>
            <person name="Tettelin H."/>
            <person name="Glass J.I."/>
            <person name="Rusch D."/>
            <person name="Podicherti R."/>
            <person name="Tsui H.-C.T."/>
            <person name="Winkler M.E."/>
        </authorList>
    </citation>
    <scope>NUCLEOTIDE SEQUENCE</scope>
</reference>
<organism evidence="1">
    <name type="scientific">marine metagenome</name>
    <dbReference type="NCBI Taxonomy" id="408172"/>
    <lineage>
        <taxon>unclassified sequences</taxon>
        <taxon>metagenomes</taxon>
        <taxon>ecological metagenomes</taxon>
    </lineage>
</organism>
<feature type="non-terminal residue" evidence="1">
    <location>
        <position position="50"/>
    </location>
</feature>
<name>A0A382XEW0_9ZZZZ</name>
<proteinExistence type="predicted"/>
<gene>
    <name evidence="1" type="ORF">METZ01_LOCUS421989</name>
</gene>
<sequence>MINLAEIKATKRSYLDLESNLVIMGLFEEKNLTPNQKKLDDILNHQISNA</sequence>